<dbReference type="RefSeq" id="WP_187058753.1">
    <property type="nucleotide sequence ID" value="NZ_CP060412.1"/>
</dbReference>
<dbReference type="EMBL" id="CP060412">
    <property type="protein sequence ID" value="QNK03283.1"/>
    <property type="molecule type" value="Genomic_DNA"/>
</dbReference>
<evidence type="ECO:0000256" key="1">
    <source>
        <dbReference type="SAM" id="SignalP"/>
    </source>
</evidence>
<evidence type="ECO:0000259" key="2">
    <source>
        <dbReference type="Pfam" id="PF05299"/>
    </source>
</evidence>
<feature type="domain" description="Peptidase M61 N-terminal" evidence="3">
    <location>
        <begin position="34"/>
        <end position="198"/>
    </location>
</feature>
<dbReference type="InterPro" id="IPR027268">
    <property type="entry name" value="Peptidase_M4/M1_CTD_sf"/>
</dbReference>
<dbReference type="AlphaFoldDB" id="A0A7G8Q925"/>
<dbReference type="SUPFAM" id="SSF55486">
    <property type="entry name" value="Metalloproteases ('zincins'), catalytic domain"/>
    <property type="match status" value="1"/>
</dbReference>
<feature type="signal peptide" evidence="1">
    <location>
        <begin position="1"/>
        <end position="23"/>
    </location>
</feature>
<gene>
    <name evidence="4" type="ORF">H8F01_09340</name>
</gene>
<dbReference type="Gene3D" id="2.60.40.3650">
    <property type="match status" value="1"/>
</dbReference>
<dbReference type="Proteomes" id="UP000515873">
    <property type="component" value="Chromosome"/>
</dbReference>
<name>A0A7G8Q925_9GAMM</name>
<evidence type="ECO:0000313" key="5">
    <source>
        <dbReference type="Proteomes" id="UP000515873"/>
    </source>
</evidence>
<evidence type="ECO:0000313" key="4">
    <source>
        <dbReference type="EMBL" id="QNK03283.1"/>
    </source>
</evidence>
<accession>A0A7G8Q925</accession>
<dbReference type="InterPro" id="IPR007963">
    <property type="entry name" value="Peptidase_M61_catalytic"/>
</dbReference>
<proteinExistence type="predicted"/>
<dbReference type="Pfam" id="PF05299">
    <property type="entry name" value="Peptidase_M61"/>
    <property type="match status" value="1"/>
</dbReference>
<keyword evidence="5" id="KW-1185">Reference proteome</keyword>
<evidence type="ECO:0000259" key="3">
    <source>
        <dbReference type="Pfam" id="PF17899"/>
    </source>
</evidence>
<keyword evidence="1" id="KW-0732">Signal</keyword>
<feature type="chain" id="PRO_5028876814" evidence="1">
    <location>
        <begin position="24"/>
        <end position="632"/>
    </location>
</feature>
<feature type="domain" description="Peptidase M61 catalytic" evidence="2">
    <location>
        <begin position="298"/>
        <end position="411"/>
    </location>
</feature>
<reference evidence="4 5" key="1">
    <citation type="submission" date="2020-08" db="EMBL/GenBank/DDBJ databases">
        <title>Dyella sp. G9 isolated from forest soil.</title>
        <authorList>
            <person name="Fu J."/>
            <person name="Qiu L."/>
        </authorList>
    </citation>
    <scope>NUCLEOTIDE SEQUENCE [LARGE SCALE GENOMIC DNA]</scope>
    <source>
        <strain evidence="4 5">G9</strain>
    </source>
</reference>
<protein>
    <submittedName>
        <fullName evidence="4">M61 family metallopeptidase</fullName>
    </submittedName>
</protein>
<dbReference type="PIRSF" id="PIRSF016493">
    <property type="entry name" value="Glycyl_aminpptds"/>
    <property type="match status" value="1"/>
</dbReference>
<organism evidence="4 5">
    <name type="scientific">Dyella telluris</name>
    <dbReference type="NCBI Taxonomy" id="2763498"/>
    <lineage>
        <taxon>Bacteria</taxon>
        <taxon>Pseudomonadati</taxon>
        <taxon>Pseudomonadota</taxon>
        <taxon>Gammaproteobacteria</taxon>
        <taxon>Lysobacterales</taxon>
        <taxon>Rhodanobacteraceae</taxon>
        <taxon>Dyella</taxon>
    </lineage>
</organism>
<dbReference type="InterPro" id="IPR024191">
    <property type="entry name" value="Peptidase_M61"/>
</dbReference>
<dbReference type="Gene3D" id="1.10.390.10">
    <property type="entry name" value="Neutral Protease Domain 2"/>
    <property type="match status" value="1"/>
</dbReference>
<dbReference type="KEGG" id="dtl:H8F01_09340"/>
<sequence>MKRLARWLGAALLATSVPCMVQASDDVPPGTIALTVRLPNPGQKLLYIHESLPVGPGPLTLYYPKWIPGDHSPDGPIELLMGLKFTAGGQRVAWQRDELDRFTFHLVVPAGAQQLDVDFQFPATERVTPNLMGISWDQLALYPSGYPTKALIYQPTLVIPADWSYATALETATHDGGRISFKPVSFNTLADSPVIAGKHFRQVDLTPAGSPVRRYLDVVGDSAGSLEASDAQIAGFRQLIEQAQALFHSHHYDSYHLLLTLSDYVPVGGLEHHQSSDDRARGGSKMFADADHFLLDASLLPHEYTHSWSGKFMRPDGLWQPDFEQPERPGMLWIYEGLTVYLGDVLTARSGLWSADTWRDVVAYRAADMANRPGRSWRPLVDTAIAVDYSAPTAWGNWRRQNDFYREGELLWLAVDMRIREKSHGQRSIDDFARLFFGADDGSFVTHTYTFDDVVATLDKVQHDDWAPFLKRWTDGVDDQVPLLSGIDASGWKLVYTDQPSSYQHALETVGQGELEVKGINAMASLGLFLKDDGEVMDVLWNGPSFKAGLAPGMKLVSINEHAFSPAVFRDGITQAKMDKKPLQVRVQNDGVNELHAIDYSGGLKYPHLVHATGKTDSLQKILAPRRDGGGP</sequence>
<dbReference type="InterPro" id="IPR040756">
    <property type="entry name" value="Peptidase_M61_N"/>
</dbReference>
<dbReference type="Pfam" id="PF17899">
    <property type="entry name" value="Peptidase_M61_N"/>
    <property type="match status" value="1"/>
</dbReference>